<dbReference type="Proteomes" id="UP000321306">
    <property type="component" value="Unassembled WGS sequence"/>
</dbReference>
<keyword evidence="1" id="KW-0812">Transmembrane</keyword>
<accession>A0A511NA38</accession>
<evidence type="ECO:0000313" key="2">
    <source>
        <dbReference type="EMBL" id="GEM49241.1"/>
    </source>
</evidence>
<reference evidence="2 3" key="1">
    <citation type="submission" date="2019-07" db="EMBL/GenBank/DDBJ databases">
        <title>Whole genome shotgun sequence of Deinococcus cellulosilyticus NBRC 106333.</title>
        <authorList>
            <person name="Hosoyama A."/>
            <person name="Uohara A."/>
            <person name="Ohji S."/>
            <person name="Ichikawa N."/>
        </authorList>
    </citation>
    <scope>NUCLEOTIDE SEQUENCE [LARGE SCALE GENOMIC DNA]</scope>
    <source>
        <strain evidence="2 3">NBRC 106333</strain>
    </source>
</reference>
<evidence type="ECO:0000256" key="1">
    <source>
        <dbReference type="SAM" id="Phobius"/>
    </source>
</evidence>
<dbReference type="EMBL" id="BJXB01000030">
    <property type="protein sequence ID" value="GEM49241.1"/>
    <property type="molecule type" value="Genomic_DNA"/>
</dbReference>
<protein>
    <submittedName>
        <fullName evidence="2">Uncharacterized protein</fullName>
    </submittedName>
</protein>
<feature type="transmembrane region" description="Helical" evidence="1">
    <location>
        <begin position="62"/>
        <end position="79"/>
    </location>
</feature>
<proteinExistence type="predicted"/>
<dbReference type="OrthoDB" id="979693at2"/>
<name>A0A511NA38_DEIC1</name>
<comment type="caution">
    <text evidence="2">The sequence shown here is derived from an EMBL/GenBank/DDBJ whole genome shotgun (WGS) entry which is preliminary data.</text>
</comment>
<evidence type="ECO:0000313" key="3">
    <source>
        <dbReference type="Proteomes" id="UP000321306"/>
    </source>
</evidence>
<dbReference type="RefSeq" id="WP_146889409.1">
    <property type="nucleotide sequence ID" value="NZ_BJXB01000030.1"/>
</dbReference>
<organism evidence="2 3">
    <name type="scientific">Deinococcus cellulosilyticus (strain DSM 18568 / NBRC 106333 / KACC 11606 / 5516J-15)</name>
    <dbReference type="NCBI Taxonomy" id="1223518"/>
    <lineage>
        <taxon>Bacteria</taxon>
        <taxon>Thermotogati</taxon>
        <taxon>Deinococcota</taxon>
        <taxon>Deinococci</taxon>
        <taxon>Deinococcales</taxon>
        <taxon>Deinococcaceae</taxon>
        <taxon>Deinococcus</taxon>
    </lineage>
</organism>
<keyword evidence="1" id="KW-1133">Transmembrane helix</keyword>
<sequence length="184" mass="20511">MLKLAKAEFIIMKSVFRPDKPSGIPHQNLGTLLGMLIGLGFLTFIEGGLVHVLLVAKFQAHLLAWVLTGISIYSFLWMIGHYQLLKTRGVEFREDGLYVPYGMTYQVCIPYGQIEDIQVTSPSKPEPQVLACCIGGFSNLTLKLKTPVQAEVLFGVMKRSSTTVALYLPEPSKIRAELQVRLQE</sequence>
<gene>
    <name evidence="2" type="ORF">DC3_48760</name>
</gene>
<dbReference type="AlphaFoldDB" id="A0A511NA38"/>
<keyword evidence="3" id="KW-1185">Reference proteome</keyword>
<keyword evidence="1" id="KW-0472">Membrane</keyword>
<feature type="transmembrane region" description="Helical" evidence="1">
    <location>
        <begin position="32"/>
        <end position="56"/>
    </location>
</feature>